<dbReference type="PANTHER" id="PTHR45789:SF2">
    <property type="entry name" value="FI18025P1"/>
    <property type="match status" value="1"/>
</dbReference>
<dbReference type="SUPFAM" id="SSF47095">
    <property type="entry name" value="HMG-box"/>
    <property type="match status" value="1"/>
</dbReference>
<sequence length="64" mass="7667">MFRCDFVSQKKVPKEVENNHRNISRIAGQVWRGLTPDERRPWVDLAAAAKVEHDRHYPQYKFFP</sequence>
<keyword evidence="1 3" id="KW-0238">DNA-binding</keyword>
<evidence type="ECO:0000256" key="1">
    <source>
        <dbReference type="ARBA" id="ARBA00023125"/>
    </source>
</evidence>
<dbReference type="Pfam" id="PF00505">
    <property type="entry name" value="HMG_box"/>
    <property type="match status" value="1"/>
</dbReference>
<gene>
    <name evidence="5" type="ORF">PLICRDRAFT_78649</name>
</gene>
<proteinExistence type="predicted"/>
<dbReference type="GO" id="GO:0000981">
    <property type="term" value="F:DNA-binding transcription factor activity, RNA polymerase II-specific"/>
    <property type="evidence" value="ECO:0007669"/>
    <property type="project" value="TreeGrafter"/>
</dbReference>
<keyword evidence="6" id="KW-1185">Reference proteome</keyword>
<accession>A0A0C9SYD5</accession>
<feature type="DNA-binding region" description="HMG box" evidence="3">
    <location>
        <begin position="1"/>
        <end position="61"/>
    </location>
</feature>
<keyword evidence="2 3" id="KW-0539">Nucleus</keyword>
<organism evidence="5 6">
    <name type="scientific">Plicaturopsis crispa FD-325 SS-3</name>
    <dbReference type="NCBI Taxonomy" id="944288"/>
    <lineage>
        <taxon>Eukaryota</taxon>
        <taxon>Fungi</taxon>
        <taxon>Dikarya</taxon>
        <taxon>Basidiomycota</taxon>
        <taxon>Agaricomycotina</taxon>
        <taxon>Agaricomycetes</taxon>
        <taxon>Agaricomycetidae</taxon>
        <taxon>Amylocorticiales</taxon>
        <taxon>Amylocorticiaceae</taxon>
        <taxon>Plicatura</taxon>
        <taxon>Plicaturopsis crispa</taxon>
    </lineage>
</organism>
<dbReference type="GO" id="GO:0005634">
    <property type="term" value="C:nucleus"/>
    <property type="evidence" value="ECO:0007669"/>
    <property type="project" value="UniProtKB-UniRule"/>
</dbReference>
<dbReference type="PROSITE" id="PS50118">
    <property type="entry name" value="HMG_BOX_2"/>
    <property type="match status" value="1"/>
</dbReference>
<reference evidence="5 6" key="1">
    <citation type="submission" date="2014-06" db="EMBL/GenBank/DDBJ databases">
        <title>Evolutionary Origins and Diversification of the Mycorrhizal Mutualists.</title>
        <authorList>
            <consortium name="DOE Joint Genome Institute"/>
            <consortium name="Mycorrhizal Genomics Consortium"/>
            <person name="Kohler A."/>
            <person name="Kuo A."/>
            <person name="Nagy L.G."/>
            <person name="Floudas D."/>
            <person name="Copeland A."/>
            <person name="Barry K.W."/>
            <person name="Cichocki N."/>
            <person name="Veneault-Fourrey C."/>
            <person name="LaButti K."/>
            <person name="Lindquist E.A."/>
            <person name="Lipzen A."/>
            <person name="Lundell T."/>
            <person name="Morin E."/>
            <person name="Murat C."/>
            <person name="Riley R."/>
            <person name="Ohm R."/>
            <person name="Sun H."/>
            <person name="Tunlid A."/>
            <person name="Henrissat B."/>
            <person name="Grigoriev I.V."/>
            <person name="Hibbett D.S."/>
            <person name="Martin F."/>
        </authorList>
    </citation>
    <scope>NUCLEOTIDE SEQUENCE [LARGE SCALE GENOMIC DNA]</scope>
    <source>
        <strain evidence="5 6">FD-325 SS-3</strain>
    </source>
</reference>
<dbReference type="GO" id="GO:0000978">
    <property type="term" value="F:RNA polymerase II cis-regulatory region sequence-specific DNA binding"/>
    <property type="evidence" value="ECO:0007669"/>
    <property type="project" value="TreeGrafter"/>
</dbReference>
<dbReference type="EMBL" id="KN832569">
    <property type="protein sequence ID" value="KII84985.1"/>
    <property type="molecule type" value="Genomic_DNA"/>
</dbReference>
<evidence type="ECO:0000256" key="2">
    <source>
        <dbReference type="ARBA" id="ARBA00023242"/>
    </source>
</evidence>
<dbReference type="InterPro" id="IPR009071">
    <property type="entry name" value="HMG_box_dom"/>
</dbReference>
<protein>
    <submittedName>
        <fullName evidence="5">Unplaced genomic scaffold PLICRscaffold_16, whole genome shotgun sequence</fullName>
    </submittedName>
</protein>
<dbReference type="PANTHER" id="PTHR45789">
    <property type="entry name" value="FI18025P1"/>
    <property type="match status" value="1"/>
</dbReference>
<evidence type="ECO:0000313" key="5">
    <source>
        <dbReference type="EMBL" id="KII84985.1"/>
    </source>
</evidence>
<dbReference type="OrthoDB" id="6247875at2759"/>
<evidence type="ECO:0000259" key="4">
    <source>
        <dbReference type="PROSITE" id="PS50118"/>
    </source>
</evidence>
<dbReference type="Proteomes" id="UP000053263">
    <property type="component" value="Unassembled WGS sequence"/>
</dbReference>
<dbReference type="Gene3D" id="1.10.30.10">
    <property type="entry name" value="High mobility group box domain"/>
    <property type="match status" value="1"/>
</dbReference>
<dbReference type="AlphaFoldDB" id="A0A0C9SYD5"/>
<name>A0A0C9SYD5_PLICR</name>
<feature type="non-terminal residue" evidence="5">
    <location>
        <position position="64"/>
    </location>
</feature>
<evidence type="ECO:0000256" key="3">
    <source>
        <dbReference type="PROSITE-ProRule" id="PRU00267"/>
    </source>
</evidence>
<evidence type="ECO:0000313" key="6">
    <source>
        <dbReference type="Proteomes" id="UP000053263"/>
    </source>
</evidence>
<dbReference type="InterPro" id="IPR036910">
    <property type="entry name" value="HMG_box_dom_sf"/>
</dbReference>
<dbReference type="HOGENOM" id="CLU_082854_6_2_1"/>
<feature type="domain" description="HMG box" evidence="4">
    <location>
        <begin position="1"/>
        <end position="61"/>
    </location>
</feature>
<dbReference type="InterPro" id="IPR051356">
    <property type="entry name" value="SOX/SOX-like_TF"/>
</dbReference>